<proteinExistence type="predicted"/>
<dbReference type="AlphaFoldDB" id="A0A183SQU6"/>
<accession>A0A183SQU6</accession>
<dbReference type="EMBL" id="UYSU01033763">
    <property type="protein sequence ID" value="VDL92979.1"/>
    <property type="molecule type" value="Genomic_DNA"/>
</dbReference>
<evidence type="ECO:0000313" key="3">
    <source>
        <dbReference type="Proteomes" id="UP000275846"/>
    </source>
</evidence>
<evidence type="ECO:0000313" key="4">
    <source>
        <dbReference type="WBParaSite" id="SSLN_0000680301-mRNA-1"/>
    </source>
</evidence>
<organism evidence="4">
    <name type="scientific">Schistocephalus solidus</name>
    <name type="common">Tapeworm</name>
    <dbReference type="NCBI Taxonomy" id="70667"/>
    <lineage>
        <taxon>Eukaryota</taxon>
        <taxon>Metazoa</taxon>
        <taxon>Spiralia</taxon>
        <taxon>Lophotrochozoa</taxon>
        <taxon>Platyhelminthes</taxon>
        <taxon>Cestoda</taxon>
        <taxon>Eucestoda</taxon>
        <taxon>Diphyllobothriidea</taxon>
        <taxon>Diphyllobothriidae</taxon>
        <taxon>Schistocephalus</taxon>
    </lineage>
</organism>
<feature type="compositionally biased region" description="Basic and acidic residues" evidence="1">
    <location>
        <begin position="1"/>
        <end position="12"/>
    </location>
</feature>
<sequence>MARQDPGHESPGADRNSQHPRHAEASATAMERPPAMEIEHVDAWRGNLLSAVEDSLNTVLLARSESALVELLTQANSDIGVTYVNACVFTEISCTLASYTFTRPARTMLQSFLSSFPLPELLNDARSAVDELGCHLMENSEP</sequence>
<dbReference type="Proteomes" id="UP000275846">
    <property type="component" value="Unassembled WGS sequence"/>
</dbReference>
<reference evidence="2 3" key="2">
    <citation type="submission" date="2018-11" db="EMBL/GenBank/DDBJ databases">
        <authorList>
            <consortium name="Pathogen Informatics"/>
        </authorList>
    </citation>
    <scope>NUCLEOTIDE SEQUENCE [LARGE SCALE GENOMIC DNA]</scope>
    <source>
        <strain evidence="2 3">NST_G2</strain>
    </source>
</reference>
<evidence type="ECO:0000313" key="2">
    <source>
        <dbReference type="EMBL" id="VDL92979.1"/>
    </source>
</evidence>
<keyword evidence="3" id="KW-1185">Reference proteome</keyword>
<gene>
    <name evidence="2" type="ORF">SSLN_LOCUS6594</name>
</gene>
<dbReference type="WBParaSite" id="SSLN_0000680301-mRNA-1">
    <property type="protein sequence ID" value="SSLN_0000680301-mRNA-1"/>
    <property type="gene ID" value="SSLN_0000680301"/>
</dbReference>
<evidence type="ECO:0000256" key="1">
    <source>
        <dbReference type="SAM" id="MobiDB-lite"/>
    </source>
</evidence>
<dbReference type="OrthoDB" id="10678003at2759"/>
<reference evidence="4" key="1">
    <citation type="submission" date="2016-06" db="UniProtKB">
        <authorList>
            <consortium name="WormBaseParasite"/>
        </authorList>
    </citation>
    <scope>IDENTIFICATION</scope>
</reference>
<protein>
    <submittedName>
        <fullName evidence="4">DUF727 domain-containing protein</fullName>
    </submittedName>
</protein>
<name>A0A183SQU6_SCHSO</name>
<feature type="region of interest" description="Disordered" evidence="1">
    <location>
        <begin position="1"/>
        <end position="34"/>
    </location>
</feature>